<accession>A0A921RMT0</accession>
<dbReference type="InterPro" id="IPR004864">
    <property type="entry name" value="LEA_2"/>
</dbReference>
<dbReference type="Proteomes" id="UP000807115">
    <property type="component" value="Chromosome 2"/>
</dbReference>
<dbReference type="PANTHER" id="PTHR31459:SF24">
    <property type="entry name" value="LATE EMBRYOGENESIS ABUNDANT PROTEIN GROUP 2"/>
    <property type="match status" value="1"/>
</dbReference>
<protein>
    <recommendedName>
        <fullName evidence="3">Water stress and hypersensitive response domain-containing protein</fullName>
    </recommendedName>
</protein>
<dbReference type="EMBL" id="CM027681">
    <property type="protein sequence ID" value="KAG0542495.1"/>
    <property type="molecule type" value="Genomic_DNA"/>
</dbReference>
<name>A0A921RMT0_SORBI</name>
<sequence>MFSTRRQHGFLAPSTNSCVPSSSTTSILLACASPSNHLRRHIGDPSMSSSDSPKVTERKVDNDGHDDDDKGGFFDKVKDFIQDVGEKIEEAVGFGKPTADVTGIHIPHVSLEKIELIVDVLIANPNPVPIPLVDIEYLIESEERKLVSGTIPDAGTIHAHGSETVKIPFLLIYDDIRSTYKEIEPGSIIPYKVRVVLHIDIPVIGRISIPLEKNGEIPVPYKPDVSIDKIKFEQFSFEESTAILHLNWTTKMPLTWD</sequence>
<gene>
    <name evidence="4" type="ORF">BDA96_02G109100</name>
</gene>
<feature type="region of interest" description="Disordered" evidence="2">
    <location>
        <begin position="39"/>
        <end position="71"/>
    </location>
</feature>
<evidence type="ECO:0000256" key="1">
    <source>
        <dbReference type="ARBA" id="ARBA00005960"/>
    </source>
</evidence>
<evidence type="ECO:0000259" key="3">
    <source>
        <dbReference type="SMART" id="SM00769"/>
    </source>
</evidence>
<dbReference type="PROSITE" id="PS51257">
    <property type="entry name" value="PROKAR_LIPOPROTEIN"/>
    <property type="match status" value="1"/>
</dbReference>
<dbReference type="Pfam" id="PF03168">
    <property type="entry name" value="LEA_2"/>
    <property type="match status" value="1"/>
</dbReference>
<dbReference type="AlphaFoldDB" id="A0A921RMT0"/>
<evidence type="ECO:0000313" key="5">
    <source>
        <dbReference type="Proteomes" id="UP000807115"/>
    </source>
</evidence>
<dbReference type="InterPro" id="IPR045043">
    <property type="entry name" value="Lea14-like"/>
</dbReference>
<feature type="compositionally biased region" description="Basic and acidic residues" evidence="2">
    <location>
        <begin position="54"/>
        <end position="71"/>
    </location>
</feature>
<feature type="region of interest" description="Disordered" evidence="2">
    <location>
        <begin position="1"/>
        <end position="21"/>
    </location>
</feature>
<dbReference type="InterPro" id="IPR013990">
    <property type="entry name" value="WHy-dom"/>
</dbReference>
<organism evidence="4 5">
    <name type="scientific">Sorghum bicolor</name>
    <name type="common">Sorghum</name>
    <name type="synonym">Sorghum vulgare</name>
    <dbReference type="NCBI Taxonomy" id="4558"/>
    <lineage>
        <taxon>Eukaryota</taxon>
        <taxon>Viridiplantae</taxon>
        <taxon>Streptophyta</taxon>
        <taxon>Embryophyta</taxon>
        <taxon>Tracheophyta</taxon>
        <taxon>Spermatophyta</taxon>
        <taxon>Magnoliopsida</taxon>
        <taxon>Liliopsida</taxon>
        <taxon>Poales</taxon>
        <taxon>Poaceae</taxon>
        <taxon>PACMAD clade</taxon>
        <taxon>Panicoideae</taxon>
        <taxon>Andropogonodae</taxon>
        <taxon>Andropogoneae</taxon>
        <taxon>Sorghinae</taxon>
        <taxon>Sorghum</taxon>
    </lineage>
</organism>
<evidence type="ECO:0000313" key="4">
    <source>
        <dbReference type="EMBL" id="KAG0542495.1"/>
    </source>
</evidence>
<dbReference type="SMART" id="SM00769">
    <property type="entry name" value="WHy"/>
    <property type="match status" value="1"/>
</dbReference>
<evidence type="ECO:0000256" key="2">
    <source>
        <dbReference type="SAM" id="MobiDB-lite"/>
    </source>
</evidence>
<proteinExistence type="inferred from homology"/>
<comment type="similarity">
    <text evidence="1">Belongs to the LEA type 2 family.</text>
</comment>
<feature type="domain" description="Water stress and hypersensitive response" evidence="3">
    <location>
        <begin position="99"/>
        <end position="216"/>
    </location>
</feature>
<dbReference type="Gene3D" id="2.60.40.1820">
    <property type="match status" value="1"/>
</dbReference>
<dbReference type="PANTHER" id="PTHR31459">
    <property type="match status" value="1"/>
</dbReference>
<dbReference type="GO" id="GO:0009269">
    <property type="term" value="P:response to desiccation"/>
    <property type="evidence" value="ECO:0007669"/>
    <property type="project" value="InterPro"/>
</dbReference>
<dbReference type="FunFam" id="2.60.40.1820:FF:000003">
    <property type="entry name" value="Desiccation protectant protein Lea14 isogeny"/>
    <property type="match status" value="1"/>
</dbReference>
<comment type="caution">
    <text evidence="4">The sequence shown here is derived from an EMBL/GenBank/DDBJ whole genome shotgun (WGS) entry which is preliminary data.</text>
</comment>
<dbReference type="SUPFAM" id="SSF117070">
    <property type="entry name" value="LEA14-like"/>
    <property type="match status" value="1"/>
</dbReference>
<reference evidence="4" key="2">
    <citation type="submission" date="2020-10" db="EMBL/GenBank/DDBJ databases">
        <authorList>
            <person name="Cooper E.A."/>
            <person name="Brenton Z.W."/>
            <person name="Flinn B.S."/>
            <person name="Jenkins J."/>
            <person name="Shu S."/>
            <person name="Flowers D."/>
            <person name="Luo F."/>
            <person name="Wang Y."/>
            <person name="Xia P."/>
            <person name="Barry K."/>
            <person name="Daum C."/>
            <person name="Lipzen A."/>
            <person name="Yoshinaga Y."/>
            <person name="Schmutz J."/>
            <person name="Saski C."/>
            <person name="Vermerris W."/>
            <person name="Kresovich S."/>
        </authorList>
    </citation>
    <scope>NUCLEOTIDE SEQUENCE</scope>
</reference>
<reference evidence="4" key="1">
    <citation type="journal article" date="2019" name="BMC Genomics">
        <title>A new reference genome for Sorghum bicolor reveals high levels of sequence similarity between sweet and grain genotypes: implications for the genetics of sugar metabolism.</title>
        <authorList>
            <person name="Cooper E.A."/>
            <person name="Brenton Z.W."/>
            <person name="Flinn B.S."/>
            <person name="Jenkins J."/>
            <person name="Shu S."/>
            <person name="Flowers D."/>
            <person name="Luo F."/>
            <person name="Wang Y."/>
            <person name="Xia P."/>
            <person name="Barry K."/>
            <person name="Daum C."/>
            <person name="Lipzen A."/>
            <person name="Yoshinaga Y."/>
            <person name="Schmutz J."/>
            <person name="Saski C."/>
            <person name="Vermerris W."/>
            <person name="Kresovich S."/>
        </authorList>
    </citation>
    <scope>NUCLEOTIDE SEQUENCE</scope>
</reference>